<dbReference type="Pfam" id="PF21478">
    <property type="entry name" value="GcvP2_C"/>
    <property type="match status" value="1"/>
</dbReference>
<dbReference type="EC" id="1.4.4.2" evidence="5"/>
<dbReference type="Pfam" id="PF02347">
    <property type="entry name" value="GDC-P"/>
    <property type="match status" value="2"/>
</dbReference>
<feature type="modified residue" description="N6-(pyridoxal phosphate)lysine" evidence="9">
    <location>
        <position position="707"/>
    </location>
</feature>
<reference evidence="13" key="2">
    <citation type="journal article" date="2021" name="PeerJ">
        <title>Extensive microbial diversity within the chicken gut microbiome revealed by metagenomics and culture.</title>
        <authorList>
            <person name="Gilroy R."/>
            <person name="Ravi A."/>
            <person name="Getino M."/>
            <person name="Pursley I."/>
            <person name="Horton D.L."/>
            <person name="Alikhan N.F."/>
            <person name="Baker D."/>
            <person name="Gharbi K."/>
            <person name="Hall N."/>
            <person name="Watson M."/>
            <person name="Adriaenssens E.M."/>
            <person name="Foster-Nyarko E."/>
            <person name="Jarju S."/>
            <person name="Secka A."/>
            <person name="Antonio M."/>
            <person name="Oren A."/>
            <person name="Chaudhuri R.R."/>
            <person name="La Ragione R."/>
            <person name="Hildebrand F."/>
            <person name="Pallen M.J."/>
        </authorList>
    </citation>
    <scope>NUCLEOTIDE SEQUENCE</scope>
    <source>
        <strain evidence="13">10037</strain>
    </source>
</reference>
<dbReference type="InterPro" id="IPR015421">
    <property type="entry name" value="PyrdxlP-dep_Trfase_major"/>
</dbReference>
<feature type="domain" description="Glycine dehydrogenase C-terminal" evidence="12">
    <location>
        <begin position="788"/>
        <end position="898"/>
    </location>
</feature>
<sequence>MRFADRHNGPCESQVNEMLSAIGLKDLDGLIAQTVPADILLKEPLALDKAVSEHEYIGRLKNIARKNVPFRSMIGCGFYGTATPAVIMRNILENPSWYTSYTPYQAEISQGRLEALLNFQTMIASLTGFNLANCSMLDDSTAAAEAMRMMFELRPRAAVKEGKNVVFVDENIFPQTLSVIRTRARGLGIEVVTGCYKDYAFDAKCYGAIVQFPAADGTVRDYTEFASKAHEAGAMVTAVCDLLSLAIFKEPAAWGADIAVGSAQRFGLPMGFGGPVAGWMATKDEHKRFIPGRIIGISIDRLGKPAYRLALQTREQHIKREKATSNICTATALMAVMSGMYAAYHGSEGIKEIAMNCYRSAHKVGGFLKEGGYAVKGLDGEKGEFFDTIEITARDGKALDIAAIREKAEQAGINFYYTPQGTIRISFDELTDCNERKTILGIFGVSHECCHSSKGECCNEGSGRFMAREHDALTQEIFNKYHSETEMMRYIKKLERKDISLTHSMIPLGSCTMKLNAAAEMAALSWSEFSDVHPFAPAWQTEGSMQIIREVEHDLSVITGMAGCSLQATSGAAGEYAGLTTIRAYLHGTGQDERDVMIIPTSAHGTNPASAAMAGFRIVLVGCDENGNINVDELCEKARENRDKLAGIMITYPSTHGVFEVHIRKIVDTIHENGGLVYMDGANMNAQVGITNPGFIGADVCHLNLHKTFAMPHGGGGPGVGPICVNEKLLPYLPGYPVKELGVDCGMSDSLKGTRQTAVGASPYGSPLLLPITHAYIKMLGPDGLRRASEIAILNANYVSTMLSPEYKTYYTGETGRVAHECIIDLQNFKAEYGVDATDVAKRLMDYGFHAPTLSFPVHETLMVEPTESESKEELDRFIETLKTIKAECEAIKSRAEAAKAASDTEAEQKALQDNLLKMAPHPAEEVCADEWTHPYSREEAAYPLEWIRDNKFWPACSRVDNGYGDRNLVAVREK</sequence>
<dbReference type="InterPro" id="IPR015422">
    <property type="entry name" value="PyrdxlP-dep_Trfase_small"/>
</dbReference>
<dbReference type="PANTHER" id="PTHR11773:SF1">
    <property type="entry name" value="GLYCINE DEHYDROGENASE (DECARBOXYLATING), MITOCHONDRIAL"/>
    <property type="match status" value="1"/>
</dbReference>
<keyword evidence="7 13" id="KW-0560">Oxidoreductase</keyword>
<dbReference type="PANTHER" id="PTHR11773">
    <property type="entry name" value="GLYCINE DEHYDROGENASE, DECARBOXYLATING"/>
    <property type="match status" value="1"/>
</dbReference>
<comment type="cofactor">
    <cofactor evidence="1 9">
        <name>pyridoxal 5'-phosphate</name>
        <dbReference type="ChEBI" id="CHEBI:597326"/>
    </cofactor>
</comment>
<evidence type="ECO:0000256" key="8">
    <source>
        <dbReference type="ARBA" id="ARBA00049026"/>
    </source>
</evidence>
<reference evidence="13" key="1">
    <citation type="submission" date="2020-10" db="EMBL/GenBank/DDBJ databases">
        <authorList>
            <person name="Gilroy R."/>
        </authorList>
    </citation>
    <scope>NUCLEOTIDE SEQUENCE</scope>
    <source>
        <strain evidence="13">10037</strain>
    </source>
</reference>
<comment type="catalytic activity">
    <reaction evidence="8">
        <text>N(6)-[(R)-lipoyl]-L-lysyl-[glycine-cleavage complex H protein] + glycine + H(+) = N(6)-[(R)-S(8)-aminomethyldihydrolipoyl]-L-lysyl-[glycine-cleavage complex H protein] + CO2</text>
        <dbReference type="Rhea" id="RHEA:24304"/>
        <dbReference type="Rhea" id="RHEA-COMP:10494"/>
        <dbReference type="Rhea" id="RHEA-COMP:10495"/>
        <dbReference type="ChEBI" id="CHEBI:15378"/>
        <dbReference type="ChEBI" id="CHEBI:16526"/>
        <dbReference type="ChEBI" id="CHEBI:57305"/>
        <dbReference type="ChEBI" id="CHEBI:83099"/>
        <dbReference type="ChEBI" id="CHEBI:83143"/>
        <dbReference type="EC" id="1.4.4.2"/>
    </reaction>
</comment>
<evidence type="ECO:0000256" key="2">
    <source>
        <dbReference type="ARBA" id="ARBA00003788"/>
    </source>
</evidence>
<dbReference type="GO" id="GO:0016594">
    <property type="term" value="F:glycine binding"/>
    <property type="evidence" value="ECO:0007669"/>
    <property type="project" value="TreeGrafter"/>
</dbReference>
<evidence type="ECO:0000259" key="11">
    <source>
        <dbReference type="Pfam" id="PF02347"/>
    </source>
</evidence>
<dbReference type="Proteomes" id="UP000823597">
    <property type="component" value="Unassembled WGS sequence"/>
</dbReference>
<dbReference type="InterPro" id="IPR049316">
    <property type="entry name" value="GDC-P_C"/>
</dbReference>
<feature type="domain" description="Glycine cleavage system P-protein N-terminal" evidence="11">
    <location>
        <begin position="478"/>
        <end position="735"/>
    </location>
</feature>
<comment type="subunit">
    <text evidence="4">The glycine cleavage system is composed of four proteins: P, T, L and H.</text>
</comment>
<evidence type="ECO:0000256" key="10">
    <source>
        <dbReference type="SAM" id="Coils"/>
    </source>
</evidence>
<dbReference type="GO" id="GO:0005960">
    <property type="term" value="C:glycine cleavage complex"/>
    <property type="evidence" value="ECO:0007669"/>
    <property type="project" value="TreeGrafter"/>
</dbReference>
<evidence type="ECO:0000256" key="4">
    <source>
        <dbReference type="ARBA" id="ARBA00011690"/>
    </source>
</evidence>
<feature type="coiled-coil region" evidence="10">
    <location>
        <begin position="882"/>
        <end position="915"/>
    </location>
</feature>
<dbReference type="NCBIfam" id="TIGR00461">
    <property type="entry name" value="gcvP"/>
    <property type="match status" value="1"/>
</dbReference>
<keyword evidence="10" id="KW-0175">Coiled coil</keyword>
<evidence type="ECO:0000256" key="6">
    <source>
        <dbReference type="ARBA" id="ARBA00022898"/>
    </source>
</evidence>
<dbReference type="GO" id="GO:0019464">
    <property type="term" value="P:glycine decarboxylation via glycine cleavage system"/>
    <property type="evidence" value="ECO:0007669"/>
    <property type="project" value="TreeGrafter"/>
</dbReference>
<comment type="similarity">
    <text evidence="3">Belongs to the GcvP family.</text>
</comment>
<dbReference type="InterPro" id="IPR003437">
    <property type="entry name" value="GcvP"/>
</dbReference>
<dbReference type="SUPFAM" id="SSF53383">
    <property type="entry name" value="PLP-dependent transferases"/>
    <property type="match status" value="2"/>
</dbReference>
<keyword evidence="6 9" id="KW-0663">Pyridoxal phosphate</keyword>
<evidence type="ECO:0000259" key="12">
    <source>
        <dbReference type="Pfam" id="PF21478"/>
    </source>
</evidence>
<dbReference type="Gene3D" id="3.90.1150.10">
    <property type="entry name" value="Aspartate Aminotransferase, domain 1"/>
    <property type="match status" value="2"/>
</dbReference>
<evidence type="ECO:0000256" key="3">
    <source>
        <dbReference type="ARBA" id="ARBA00010756"/>
    </source>
</evidence>
<evidence type="ECO:0000256" key="7">
    <source>
        <dbReference type="ARBA" id="ARBA00023002"/>
    </source>
</evidence>
<comment type="caution">
    <text evidence="13">The sequence shown here is derived from an EMBL/GenBank/DDBJ whole genome shotgun (WGS) entry which is preliminary data.</text>
</comment>
<name>A0A9D9I4H9_9BACT</name>
<organism evidence="13 14">
    <name type="scientific">Candidatus Merdivivens pullistercoris</name>
    <dbReference type="NCBI Taxonomy" id="2840873"/>
    <lineage>
        <taxon>Bacteria</taxon>
        <taxon>Pseudomonadati</taxon>
        <taxon>Bacteroidota</taxon>
        <taxon>Bacteroidia</taxon>
        <taxon>Bacteroidales</taxon>
        <taxon>Muribaculaceae</taxon>
        <taxon>Muribaculaceae incertae sedis</taxon>
        <taxon>Candidatus Merdivivens</taxon>
    </lineage>
</organism>
<dbReference type="FunFam" id="3.40.640.10:FF:000224">
    <property type="entry name" value="Probable glycine dehydrogenase (decarboxylating) subunit 2"/>
    <property type="match status" value="1"/>
</dbReference>
<dbReference type="EMBL" id="JADIME010000076">
    <property type="protein sequence ID" value="MBO8465757.1"/>
    <property type="molecule type" value="Genomic_DNA"/>
</dbReference>
<evidence type="ECO:0000256" key="1">
    <source>
        <dbReference type="ARBA" id="ARBA00001933"/>
    </source>
</evidence>
<dbReference type="InterPro" id="IPR020581">
    <property type="entry name" value="GDC_P"/>
</dbReference>
<feature type="domain" description="Glycine cleavage system P-protein N-terminal" evidence="11">
    <location>
        <begin position="5"/>
        <end position="442"/>
    </location>
</feature>
<dbReference type="CDD" id="cd00613">
    <property type="entry name" value="GDC-P"/>
    <property type="match status" value="1"/>
</dbReference>
<evidence type="ECO:0000256" key="9">
    <source>
        <dbReference type="PIRSR" id="PIRSR603437-50"/>
    </source>
</evidence>
<dbReference type="NCBIfam" id="NF003346">
    <property type="entry name" value="PRK04366.1"/>
    <property type="match status" value="1"/>
</dbReference>
<dbReference type="AlphaFoldDB" id="A0A9D9I4H9"/>
<dbReference type="GO" id="GO:0004375">
    <property type="term" value="F:glycine dehydrogenase (decarboxylating) activity"/>
    <property type="evidence" value="ECO:0007669"/>
    <property type="project" value="UniProtKB-EC"/>
</dbReference>
<gene>
    <name evidence="13" type="primary">gcvP</name>
    <name evidence="13" type="ORF">IAB93_07170</name>
</gene>
<dbReference type="InterPro" id="IPR049315">
    <property type="entry name" value="GDC-P_N"/>
</dbReference>
<dbReference type="InterPro" id="IPR015424">
    <property type="entry name" value="PyrdxlP-dep_Trfase"/>
</dbReference>
<accession>A0A9D9I4H9</accession>
<dbReference type="GO" id="GO:0005829">
    <property type="term" value="C:cytosol"/>
    <property type="evidence" value="ECO:0007669"/>
    <property type="project" value="TreeGrafter"/>
</dbReference>
<protein>
    <recommendedName>
        <fullName evidence="5">glycine dehydrogenase (aminomethyl-transferring)</fullName>
        <ecNumber evidence="5">1.4.4.2</ecNumber>
    </recommendedName>
</protein>
<comment type="function">
    <text evidence="2">The glycine cleavage system catalyzes the degradation of glycine. The P protein binds the alpha-amino group of glycine through its pyridoxal phosphate cofactor; CO(2) is released and the remaining methylamine moiety is then transferred to the lipoamide cofactor of the H protein.</text>
</comment>
<proteinExistence type="inferred from homology"/>
<evidence type="ECO:0000313" key="13">
    <source>
        <dbReference type="EMBL" id="MBO8465757.1"/>
    </source>
</evidence>
<dbReference type="Gene3D" id="3.40.640.10">
    <property type="entry name" value="Type I PLP-dependent aspartate aminotransferase-like (Major domain)"/>
    <property type="match status" value="2"/>
</dbReference>
<evidence type="ECO:0000313" key="14">
    <source>
        <dbReference type="Proteomes" id="UP000823597"/>
    </source>
</evidence>
<evidence type="ECO:0000256" key="5">
    <source>
        <dbReference type="ARBA" id="ARBA00012134"/>
    </source>
</evidence>
<dbReference type="GO" id="GO:0030170">
    <property type="term" value="F:pyridoxal phosphate binding"/>
    <property type="evidence" value="ECO:0007669"/>
    <property type="project" value="TreeGrafter"/>
</dbReference>